<keyword evidence="16" id="KW-0812">Transmembrane</keyword>
<evidence type="ECO:0000256" key="10">
    <source>
        <dbReference type="ARBA" id="ARBA00022741"/>
    </source>
</evidence>
<keyword evidence="15" id="KW-0675">Receptor</keyword>
<evidence type="ECO:0000313" key="20">
    <source>
        <dbReference type="Proteomes" id="UP000600101"/>
    </source>
</evidence>
<organism evidence="19 20">
    <name type="scientific">Siccirubricoccus deserti</name>
    <dbReference type="NCBI Taxonomy" id="2013562"/>
    <lineage>
        <taxon>Bacteria</taxon>
        <taxon>Pseudomonadati</taxon>
        <taxon>Pseudomonadota</taxon>
        <taxon>Alphaproteobacteria</taxon>
        <taxon>Acetobacterales</taxon>
        <taxon>Roseomonadaceae</taxon>
        <taxon>Siccirubricoccus</taxon>
    </lineage>
</organism>
<dbReference type="EMBL" id="JACOMF010000174">
    <property type="protein sequence ID" value="MBC4019332.1"/>
    <property type="molecule type" value="Genomic_DNA"/>
</dbReference>
<evidence type="ECO:0000256" key="2">
    <source>
        <dbReference type="ARBA" id="ARBA00012438"/>
    </source>
</evidence>
<dbReference type="PROSITE" id="PS50113">
    <property type="entry name" value="PAC"/>
    <property type="match status" value="1"/>
</dbReference>
<evidence type="ECO:0000256" key="15">
    <source>
        <dbReference type="ARBA" id="ARBA00023170"/>
    </source>
</evidence>
<keyword evidence="4" id="KW-0597">Phosphoprotein</keyword>
<dbReference type="InterPro" id="IPR000014">
    <property type="entry name" value="PAS"/>
</dbReference>
<dbReference type="GO" id="GO:0004673">
    <property type="term" value="F:protein histidine kinase activity"/>
    <property type="evidence" value="ECO:0007669"/>
    <property type="project" value="UniProtKB-EC"/>
</dbReference>
<keyword evidence="13" id="KW-0157">Chromophore</keyword>
<keyword evidence="14" id="KW-0843">Virulence</keyword>
<keyword evidence="20" id="KW-1185">Reference proteome</keyword>
<evidence type="ECO:0000256" key="14">
    <source>
        <dbReference type="ARBA" id="ARBA00023026"/>
    </source>
</evidence>
<keyword evidence="11" id="KW-0418">Kinase</keyword>
<feature type="transmembrane region" description="Helical" evidence="16">
    <location>
        <begin position="294"/>
        <end position="319"/>
    </location>
</feature>
<keyword evidence="12" id="KW-0067">ATP-binding</keyword>
<evidence type="ECO:0000256" key="3">
    <source>
        <dbReference type="ARBA" id="ARBA00022543"/>
    </source>
</evidence>
<dbReference type="Gene3D" id="3.30.450.20">
    <property type="entry name" value="PAS domain"/>
    <property type="match status" value="2"/>
</dbReference>
<keyword evidence="7" id="KW-0288">FMN</keyword>
<keyword evidence="6" id="KW-0285">Flavoprotein</keyword>
<dbReference type="SMART" id="SM00911">
    <property type="entry name" value="HWE_HK"/>
    <property type="match status" value="1"/>
</dbReference>
<dbReference type="Gene3D" id="3.30.565.10">
    <property type="entry name" value="Histidine kinase-like ATPase, C-terminal domain"/>
    <property type="match status" value="1"/>
</dbReference>
<sequence length="825" mass="88034">MSSTKSARLAPRLGLRAHLVGLVLAVLLPALAVGGAAAWHAASAYRQAFEARLLDTARALSLAISSEFDTLGTAALALASAPSLRDAADSEIPAMRTWAAEIAQGLGGARVVVKDAAPGHRQLLDTGLSKAALVPSPSVSGHGGWDLIRRVAETGRPAVSDLFTSPGSSSWAVAVAAPVLRAGRVERVVIVAADPARLSALLRMQPLSGAAFASVADGRGRIVARSRDHERFVGTVPPSQSNSGIAEQRGVFRSRTSYGHEGLYARQGVARAPGWTLVVVEPLAAYTASWVHPLLGLFGGGVAALALGVMLAATLAGRVRRPVAALLRRAEDVAAAGRSTTAEPLPRSSVAEFEALRAAVERAEAARREGEAEFRTAFEQAPVAMSQSDPETGRLLRVNAAYCHLLGRQEPELVGRRFLDLVHLEDRETDQAGWWRMVRGEAPDHRTEKRYVRPDGTVRTAIVSVSPVRGPATGRVVRTLAAALDVTERREAEAALAASEAQLRAVFETTPECVKVVALDGTLLRMNRAGLRMVGAEAADMVEGKCVFGLVAPEHRAAWQENHMRVCQGEALAWEFDVIGLQGMRRSMETHAAPLHLPDGGVAQLAVTRDVTARRQAEERQALLMREVDHRAKNALTVVQATLRLTPKEDAQSYARAVEGRVRALARAHTLLAEEQWIGVELWALAEGELAPFLPGAGNANDADMPVAPRAELSGPPVRLRPEAAQAVAMALHELATNATKHGAMSVPGGVVGLSWEADRETGWLRLRWEEIGGPVVPGPPLVRGFGSRVLEGTIRDQLGGRVERRWEPGGLICELDLPLTRVVQ</sequence>
<evidence type="ECO:0000256" key="11">
    <source>
        <dbReference type="ARBA" id="ARBA00022777"/>
    </source>
</evidence>
<dbReference type="CDD" id="cd00130">
    <property type="entry name" value="PAS"/>
    <property type="match status" value="2"/>
</dbReference>
<dbReference type="GO" id="GO:0006355">
    <property type="term" value="P:regulation of DNA-templated transcription"/>
    <property type="evidence" value="ECO:0007669"/>
    <property type="project" value="InterPro"/>
</dbReference>
<keyword evidence="16" id="KW-1133">Transmembrane helix</keyword>
<dbReference type="InterPro" id="IPR035965">
    <property type="entry name" value="PAS-like_dom_sf"/>
</dbReference>
<proteinExistence type="predicted"/>
<evidence type="ECO:0000259" key="18">
    <source>
        <dbReference type="PROSITE" id="PS50113"/>
    </source>
</evidence>
<dbReference type="SUPFAM" id="SSF55785">
    <property type="entry name" value="PYP-like sensor domain (PAS domain)"/>
    <property type="match status" value="2"/>
</dbReference>
<dbReference type="SMART" id="SM00091">
    <property type="entry name" value="PAS"/>
    <property type="match status" value="2"/>
</dbReference>
<evidence type="ECO:0000259" key="17">
    <source>
        <dbReference type="PROSITE" id="PS50112"/>
    </source>
</evidence>
<dbReference type="InterPro" id="IPR036890">
    <property type="entry name" value="HATPase_C_sf"/>
</dbReference>
<dbReference type="InterPro" id="IPR000700">
    <property type="entry name" value="PAS-assoc_C"/>
</dbReference>
<dbReference type="Pfam" id="PF00989">
    <property type="entry name" value="PAS"/>
    <property type="match status" value="1"/>
</dbReference>
<keyword evidence="3" id="KW-0600">Photoreceptor protein</keyword>
<keyword evidence="8" id="KW-0808">Transferase</keyword>
<evidence type="ECO:0000256" key="1">
    <source>
        <dbReference type="ARBA" id="ARBA00000085"/>
    </source>
</evidence>
<dbReference type="EC" id="2.7.13.3" evidence="2"/>
<comment type="catalytic activity">
    <reaction evidence="1">
        <text>ATP + protein L-histidine = ADP + protein N-phospho-L-histidine.</text>
        <dbReference type="EC" id="2.7.13.3"/>
    </reaction>
</comment>
<dbReference type="Pfam" id="PF07536">
    <property type="entry name" value="HWE_HK"/>
    <property type="match status" value="1"/>
</dbReference>
<feature type="domain" description="PAS" evidence="17">
    <location>
        <begin position="370"/>
        <end position="441"/>
    </location>
</feature>
<dbReference type="GO" id="GO:0005524">
    <property type="term" value="F:ATP binding"/>
    <property type="evidence" value="ECO:0007669"/>
    <property type="project" value="UniProtKB-KW"/>
</dbReference>
<accession>A0A9X0UG01</accession>
<keyword evidence="9" id="KW-0677">Repeat</keyword>
<dbReference type="InterPro" id="IPR013656">
    <property type="entry name" value="PAS_4"/>
</dbReference>
<keyword evidence="10" id="KW-0547">Nucleotide-binding</keyword>
<evidence type="ECO:0000313" key="19">
    <source>
        <dbReference type="EMBL" id="MBC4019332.1"/>
    </source>
</evidence>
<comment type="caution">
    <text evidence="19">The sequence shown here is derived from an EMBL/GenBank/DDBJ whole genome shotgun (WGS) entry which is preliminary data.</text>
</comment>
<dbReference type="InterPro" id="IPR013767">
    <property type="entry name" value="PAS_fold"/>
</dbReference>
<evidence type="ECO:0000256" key="6">
    <source>
        <dbReference type="ARBA" id="ARBA00022630"/>
    </source>
</evidence>
<evidence type="ECO:0000256" key="13">
    <source>
        <dbReference type="ARBA" id="ARBA00022991"/>
    </source>
</evidence>
<keyword evidence="16" id="KW-0472">Membrane</keyword>
<dbReference type="Proteomes" id="UP000600101">
    <property type="component" value="Unassembled WGS sequence"/>
</dbReference>
<evidence type="ECO:0000256" key="8">
    <source>
        <dbReference type="ARBA" id="ARBA00022679"/>
    </source>
</evidence>
<evidence type="ECO:0000256" key="5">
    <source>
        <dbReference type="ARBA" id="ARBA00022606"/>
    </source>
</evidence>
<dbReference type="PANTHER" id="PTHR41523">
    <property type="entry name" value="TWO-COMPONENT SYSTEM SENSOR PROTEIN"/>
    <property type="match status" value="1"/>
</dbReference>
<evidence type="ECO:0000256" key="9">
    <source>
        <dbReference type="ARBA" id="ARBA00022737"/>
    </source>
</evidence>
<dbReference type="PANTHER" id="PTHR41523:SF8">
    <property type="entry name" value="ETHYLENE RESPONSE SENSOR PROTEIN"/>
    <property type="match status" value="1"/>
</dbReference>
<feature type="domain" description="PAC" evidence="18">
    <location>
        <begin position="445"/>
        <end position="498"/>
    </location>
</feature>
<dbReference type="AlphaFoldDB" id="A0A9X0UG01"/>
<feature type="domain" description="PAS" evidence="17">
    <location>
        <begin position="499"/>
        <end position="570"/>
    </location>
</feature>
<dbReference type="InterPro" id="IPR001610">
    <property type="entry name" value="PAC"/>
</dbReference>
<keyword evidence="5" id="KW-0716">Sensory transduction</keyword>
<dbReference type="Pfam" id="PF08448">
    <property type="entry name" value="PAS_4"/>
    <property type="match status" value="1"/>
</dbReference>
<evidence type="ECO:0000256" key="7">
    <source>
        <dbReference type="ARBA" id="ARBA00022643"/>
    </source>
</evidence>
<dbReference type="NCBIfam" id="TIGR00229">
    <property type="entry name" value="sensory_box"/>
    <property type="match status" value="2"/>
</dbReference>
<protein>
    <recommendedName>
        <fullName evidence="2">histidine kinase</fullName>
        <ecNumber evidence="2">2.7.13.3</ecNumber>
    </recommendedName>
</protein>
<gene>
    <name evidence="19" type="ORF">H7965_29460</name>
</gene>
<name>A0A9X0UG01_9PROT</name>
<evidence type="ECO:0000256" key="16">
    <source>
        <dbReference type="SAM" id="Phobius"/>
    </source>
</evidence>
<evidence type="ECO:0000256" key="4">
    <source>
        <dbReference type="ARBA" id="ARBA00022553"/>
    </source>
</evidence>
<reference evidence="19" key="1">
    <citation type="submission" date="2020-08" db="EMBL/GenBank/DDBJ databases">
        <authorList>
            <person name="Hu Y."/>
            <person name="Nguyen S.V."/>
            <person name="Li F."/>
            <person name="Fanning S."/>
        </authorList>
    </citation>
    <scope>NUCLEOTIDE SEQUENCE</scope>
    <source>
        <strain evidence="19">SYSU D8009</strain>
    </source>
</reference>
<dbReference type="InterPro" id="IPR011102">
    <property type="entry name" value="Sig_transdc_His_kinase_HWE"/>
</dbReference>
<evidence type="ECO:0000256" key="12">
    <source>
        <dbReference type="ARBA" id="ARBA00022840"/>
    </source>
</evidence>
<dbReference type="PROSITE" id="PS50112">
    <property type="entry name" value="PAS"/>
    <property type="match status" value="2"/>
</dbReference>
<dbReference type="GO" id="GO:0009881">
    <property type="term" value="F:photoreceptor activity"/>
    <property type="evidence" value="ECO:0007669"/>
    <property type="project" value="UniProtKB-KW"/>
</dbReference>
<feature type="non-terminal residue" evidence="19">
    <location>
        <position position="825"/>
    </location>
</feature>
<dbReference type="CDD" id="cd18774">
    <property type="entry name" value="PDC2_HK_sensor"/>
    <property type="match status" value="1"/>
</dbReference>
<dbReference type="SMART" id="SM00086">
    <property type="entry name" value="PAC"/>
    <property type="match status" value="1"/>
</dbReference>